<dbReference type="CDD" id="cd03255">
    <property type="entry name" value="ABC_MJ0796_LolCDE_FtsE"/>
    <property type="match status" value="1"/>
</dbReference>
<keyword evidence="1" id="KW-0813">Transport</keyword>
<comment type="caution">
    <text evidence="5">The sequence shown here is derived from an EMBL/GenBank/DDBJ whole genome shotgun (WGS) entry which is preliminary data.</text>
</comment>
<organism evidence="5 6">
    <name type="scientific">Falsarthrobacter nasiphocae</name>
    <dbReference type="NCBI Taxonomy" id="189863"/>
    <lineage>
        <taxon>Bacteria</taxon>
        <taxon>Bacillati</taxon>
        <taxon>Actinomycetota</taxon>
        <taxon>Actinomycetes</taxon>
        <taxon>Micrococcales</taxon>
        <taxon>Micrococcaceae</taxon>
        <taxon>Falsarthrobacter</taxon>
    </lineage>
</organism>
<evidence type="ECO:0000259" key="4">
    <source>
        <dbReference type="PROSITE" id="PS50893"/>
    </source>
</evidence>
<keyword evidence="3 5" id="KW-0067">ATP-binding</keyword>
<dbReference type="GO" id="GO:0016887">
    <property type="term" value="F:ATP hydrolysis activity"/>
    <property type="evidence" value="ECO:0007669"/>
    <property type="project" value="InterPro"/>
</dbReference>
<evidence type="ECO:0000256" key="1">
    <source>
        <dbReference type="ARBA" id="ARBA00022448"/>
    </source>
</evidence>
<evidence type="ECO:0000256" key="2">
    <source>
        <dbReference type="ARBA" id="ARBA00022741"/>
    </source>
</evidence>
<keyword evidence="2" id="KW-0547">Nucleotide-binding</keyword>
<dbReference type="SUPFAM" id="SSF52540">
    <property type="entry name" value="P-loop containing nucleoside triphosphate hydrolases"/>
    <property type="match status" value="1"/>
</dbReference>
<gene>
    <name evidence="5" type="ORF">J2S35_000499</name>
</gene>
<dbReference type="InterPro" id="IPR017871">
    <property type="entry name" value="ABC_transporter-like_CS"/>
</dbReference>
<evidence type="ECO:0000313" key="5">
    <source>
        <dbReference type="EMBL" id="MDR6891559.1"/>
    </source>
</evidence>
<dbReference type="GO" id="GO:0005886">
    <property type="term" value="C:plasma membrane"/>
    <property type="evidence" value="ECO:0007669"/>
    <property type="project" value="TreeGrafter"/>
</dbReference>
<dbReference type="RefSeq" id="WP_309849484.1">
    <property type="nucleotide sequence ID" value="NZ_BAAAIU010000022.1"/>
</dbReference>
<feature type="domain" description="ABC transporter" evidence="4">
    <location>
        <begin position="2"/>
        <end position="221"/>
    </location>
</feature>
<dbReference type="EMBL" id="JAVDUI010000001">
    <property type="protein sequence ID" value="MDR6891559.1"/>
    <property type="molecule type" value="Genomic_DNA"/>
</dbReference>
<dbReference type="PROSITE" id="PS50893">
    <property type="entry name" value="ABC_TRANSPORTER_2"/>
    <property type="match status" value="1"/>
</dbReference>
<dbReference type="InterPro" id="IPR017911">
    <property type="entry name" value="MacB-like_ATP-bd"/>
</dbReference>
<reference evidence="5" key="1">
    <citation type="submission" date="2023-07" db="EMBL/GenBank/DDBJ databases">
        <title>Sequencing the genomes of 1000 actinobacteria strains.</title>
        <authorList>
            <person name="Klenk H.-P."/>
        </authorList>
    </citation>
    <scope>NUCLEOTIDE SEQUENCE</scope>
    <source>
        <strain evidence="5">DSM 13988</strain>
    </source>
</reference>
<dbReference type="InterPro" id="IPR027417">
    <property type="entry name" value="P-loop_NTPase"/>
</dbReference>
<dbReference type="Gene3D" id="3.40.50.300">
    <property type="entry name" value="P-loop containing nucleotide triphosphate hydrolases"/>
    <property type="match status" value="1"/>
</dbReference>
<dbReference type="PANTHER" id="PTHR24220:SF685">
    <property type="entry name" value="ABC TRANSPORTER RELATED"/>
    <property type="match status" value="1"/>
</dbReference>
<accession>A0AAE3YG66</accession>
<proteinExistence type="predicted"/>
<protein>
    <submittedName>
        <fullName evidence="5">ABC transport system ATP-binding protein</fullName>
    </submittedName>
</protein>
<dbReference type="InterPro" id="IPR015854">
    <property type="entry name" value="ABC_transpr_LolD-like"/>
</dbReference>
<dbReference type="Pfam" id="PF00005">
    <property type="entry name" value="ABC_tran"/>
    <property type="match status" value="1"/>
</dbReference>
<dbReference type="AlphaFoldDB" id="A0AAE3YG66"/>
<dbReference type="PANTHER" id="PTHR24220">
    <property type="entry name" value="IMPORT ATP-BINDING PROTEIN"/>
    <property type="match status" value="1"/>
</dbReference>
<sequence length="221" mass="23297">MITCTSVSKSYGSGQHAVPVLRGVSLDLPKGSFTALMGVSGSGKSTLIRILAGLESADEGQVTVAGRELSALKPRQRSAIRLEAVGVVFQEHLLLPELSAVENVELPLRGRGFSRAEARKDALEGLEFFGLAELADRFPDEISGGQKQRVGIARALVGGRTVILADEPTGALDRGSARVVFETFRRAADEGVTVLVATHDPLVGDWADATVHLVDGEVEAA</sequence>
<keyword evidence="6" id="KW-1185">Reference proteome</keyword>
<dbReference type="InterPro" id="IPR003593">
    <property type="entry name" value="AAA+_ATPase"/>
</dbReference>
<dbReference type="GO" id="GO:0005524">
    <property type="term" value="F:ATP binding"/>
    <property type="evidence" value="ECO:0007669"/>
    <property type="project" value="UniProtKB-KW"/>
</dbReference>
<evidence type="ECO:0000256" key="3">
    <source>
        <dbReference type="ARBA" id="ARBA00022840"/>
    </source>
</evidence>
<name>A0AAE3YG66_9MICC</name>
<dbReference type="Proteomes" id="UP001247307">
    <property type="component" value="Unassembled WGS sequence"/>
</dbReference>
<dbReference type="PROSITE" id="PS00211">
    <property type="entry name" value="ABC_TRANSPORTER_1"/>
    <property type="match status" value="1"/>
</dbReference>
<evidence type="ECO:0000313" key="6">
    <source>
        <dbReference type="Proteomes" id="UP001247307"/>
    </source>
</evidence>
<dbReference type="InterPro" id="IPR003439">
    <property type="entry name" value="ABC_transporter-like_ATP-bd"/>
</dbReference>
<dbReference type="SMART" id="SM00382">
    <property type="entry name" value="AAA"/>
    <property type="match status" value="1"/>
</dbReference>
<dbReference type="GO" id="GO:0022857">
    <property type="term" value="F:transmembrane transporter activity"/>
    <property type="evidence" value="ECO:0007669"/>
    <property type="project" value="TreeGrafter"/>
</dbReference>